<evidence type="ECO:0000256" key="7">
    <source>
        <dbReference type="SAM" id="MobiDB-lite"/>
    </source>
</evidence>
<dbReference type="EMBL" id="HBGQ01051670">
    <property type="protein sequence ID" value="CAD9452189.1"/>
    <property type="molecule type" value="Transcribed_RNA"/>
</dbReference>
<comment type="similarity">
    <text evidence="1 6">Belongs to the APC10 family.</text>
</comment>
<dbReference type="PANTHER" id="PTHR12936:SF0">
    <property type="entry name" value="ANAPHASE-PROMOTING COMPLEX SUBUNIT 10"/>
    <property type="match status" value="1"/>
</dbReference>
<evidence type="ECO:0000256" key="5">
    <source>
        <dbReference type="ARBA" id="ARBA00023306"/>
    </source>
</evidence>
<dbReference type="Gene3D" id="2.60.120.260">
    <property type="entry name" value="Galactose-binding domain-like"/>
    <property type="match status" value="1"/>
</dbReference>
<feature type="domain" description="DOC" evidence="8">
    <location>
        <begin position="1"/>
        <end position="189"/>
    </location>
</feature>
<keyword evidence="3 6" id="KW-0498">Mitosis</keyword>
<evidence type="ECO:0000256" key="4">
    <source>
        <dbReference type="ARBA" id="ARBA00022786"/>
    </source>
</evidence>
<name>A0A7S2GHP1_9DINO</name>
<dbReference type="GO" id="GO:0005680">
    <property type="term" value="C:anaphase-promoting complex"/>
    <property type="evidence" value="ECO:0007669"/>
    <property type="project" value="InterPro"/>
</dbReference>
<protein>
    <recommendedName>
        <fullName evidence="6">Anaphase-promoting complex subunit 10</fullName>
    </recommendedName>
</protein>
<dbReference type="PROSITE" id="PS51284">
    <property type="entry name" value="DOC"/>
    <property type="match status" value="1"/>
</dbReference>
<evidence type="ECO:0000256" key="2">
    <source>
        <dbReference type="ARBA" id="ARBA00022618"/>
    </source>
</evidence>
<gene>
    <name evidence="9" type="ORF">AAND1436_LOCUS25059</name>
</gene>
<comment type="function">
    <text evidence="6">Component of the anaphase promoting complex/cyclosome (APC/C), a cell cycle-regulated E3 ubiquitin-protein ligase complex that controls progression through mitosis and the G1 phase of the cell cycle.</text>
</comment>
<dbReference type="AlphaFoldDB" id="A0A7S2GHP1"/>
<evidence type="ECO:0000313" key="9">
    <source>
        <dbReference type="EMBL" id="CAD9452189.1"/>
    </source>
</evidence>
<keyword evidence="5 6" id="KW-0131">Cell cycle</keyword>
<dbReference type="InterPro" id="IPR008979">
    <property type="entry name" value="Galactose-bd-like_sf"/>
</dbReference>
<dbReference type="GO" id="GO:0070979">
    <property type="term" value="P:protein K11-linked ubiquitination"/>
    <property type="evidence" value="ECO:0007669"/>
    <property type="project" value="TreeGrafter"/>
</dbReference>
<keyword evidence="4 6" id="KW-0833">Ubl conjugation pathway</keyword>
<dbReference type="GO" id="GO:0031145">
    <property type="term" value="P:anaphase-promoting complex-dependent catabolic process"/>
    <property type="evidence" value="ECO:0007669"/>
    <property type="project" value="InterPro"/>
</dbReference>
<dbReference type="GO" id="GO:0051301">
    <property type="term" value="P:cell division"/>
    <property type="evidence" value="ECO:0007669"/>
    <property type="project" value="UniProtKB-KW"/>
</dbReference>
<evidence type="ECO:0000259" key="8">
    <source>
        <dbReference type="PROSITE" id="PS51284"/>
    </source>
</evidence>
<proteinExistence type="inferred from homology"/>
<keyword evidence="2 6" id="KW-0132">Cell division</keyword>
<organism evidence="9">
    <name type="scientific">Alexandrium andersonii</name>
    <dbReference type="NCBI Taxonomy" id="327968"/>
    <lineage>
        <taxon>Eukaryota</taxon>
        <taxon>Sar</taxon>
        <taxon>Alveolata</taxon>
        <taxon>Dinophyceae</taxon>
        <taxon>Gonyaulacales</taxon>
        <taxon>Pyrocystaceae</taxon>
        <taxon>Alexandrium</taxon>
    </lineage>
</organism>
<reference evidence="9" key="1">
    <citation type="submission" date="2021-01" db="EMBL/GenBank/DDBJ databases">
        <authorList>
            <person name="Corre E."/>
            <person name="Pelletier E."/>
            <person name="Niang G."/>
            <person name="Scheremetjew M."/>
            <person name="Finn R."/>
            <person name="Kale V."/>
            <person name="Holt S."/>
            <person name="Cochrane G."/>
            <person name="Meng A."/>
            <person name="Brown T."/>
            <person name="Cohen L."/>
        </authorList>
    </citation>
    <scope>NUCLEOTIDE SEQUENCE</scope>
    <source>
        <strain evidence="9">CCMP2222</strain>
    </source>
</reference>
<dbReference type="PIRSF" id="PIRSF028841">
    <property type="entry name" value="APC10_sub"/>
    <property type="match status" value="1"/>
</dbReference>
<accession>A0A7S2GHP1</accession>
<dbReference type="CDD" id="cd08366">
    <property type="entry name" value="APC10"/>
    <property type="match status" value="1"/>
</dbReference>
<sequence>MNELREIGDEAAWSLSSAKPGNGVEQLRDGNTETFWQSDGPQPHLINIQFQRKVKVTELRIFTSYKIDESYTPSCLSVRIGTAHHDLQEIQVVDLKEPDGWVTISLARPRGEPVQTAPHPSCVPRDPEIGGAVDFVRTHFIQLAVLSNHQNGRDTHMRQIQVHGPRGGPSLRGLEGRALHPQTAALRQFAVVR</sequence>
<dbReference type="InterPro" id="IPR016901">
    <property type="entry name" value="APC10/Doc1"/>
</dbReference>
<dbReference type="PANTHER" id="PTHR12936">
    <property type="entry name" value="ANAPHASE-PROMOTING COMPLEX 10"/>
    <property type="match status" value="1"/>
</dbReference>
<dbReference type="Pfam" id="PF03256">
    <property type="entry name" value="ANAPC10"/>
    <property type="match status" value="1"/>
</dbReference>
<dbReference type="SMART" id="SM01337">
    <property type="entry name" value="APC10"/>
    <property type="match status" value="1"/>
</dbReference>
<evidence type="ECO:0000256" key="3">
    <source>
        <dbReference type="ARBA" id="ARBA00022776"/>
    </source>
</evidence>
<evidence type="ECO:0000256" key="1">
    <source>
        <dbReference type="ARBA" id="ARBA00006762"/>
    </source>
</evidence>
<dbReference type="SUPFAM" id="SSF49785">
    <property type="entry name" value="Galactose-binding domain-like"/>
    <property type="match status" value="1"/>
</dbReference>
<feature type="region of interest" description="Disordered" evidence="7">
    <location>
        <begin position="15"/>
        <end position="40"/>
    </location>
</feature>
<evidence type="ECO:0000256" key="6">
    <source>
        <dbReference type="PIRNR" id="PIRNR028841"/>
    </source>
</evidence>
<dbReference type="InterPro" id="IPR004939">
    <property type="entry name" value="APC_su10/DOC_dom"/>
</dbReference>